<comment type="caution">
    <text evidence="1">The sequence shown here is derived from an EMBL/GenBank/DDBJ whole genome shotgun (WGS) entry which is preliminary data.</text>
</comment>
<proteinExistence type="predicted"/>
<evidence type="ECO:0000313" key="2">
    <source>
        <dbReference type="Proteomes" id="UP001597185"/>
    </source>
</evidence>
<organism evidence="1 2">
    <name type="scientific">Halorubrum laminariae</name>
    <dbReference type="NCBI Taxonomy" id="1433523"/>
    <lineage>
        <taxon>Archaea</taxon>
        <taxon>Methanobacteriati</taxon>
        <taxon>Methanobacteriota</taxon>
        <taxon>Stenosarchaea group</taxon>
        <taxon>Halobacteria</taxon>
        <taxon>Halobacteriales</taxon>
        <taxon>Haloferacaceae</taxon>
        <taxon>Halorubrum</taxon>
    </lineage>
</organism>
<reference evidence="1 2" key="1">
    <citation type="journal article" date="2019" name="Int. J. Syst. Evol. Microbiol.">
        <title>The Global Catalogue of Microorganisms (GCM) 10K type strain sequencing project: providing services to taxonomists for standard genome sequencing and annotation.</title>
        <authorList>
            <consortium name="The Broad Institute Genomics Platform"/>
            <consortium name="The Broad Institute Genome Sequencing Center for Infectious Disease"/>
            <person name="Wu L."/>
            <person name="Ma J."/>
        </authorList>
    </citation>
    <scope>NUCLEOTIDE SEQUENCE [LARGE SCALE GENOMIC DNA]</scope>
    <source>
        <strain evidence="1 2">CGMCC 1.12689</strain>
    </source>
</reference>
<name>A0ABD6BYD7_9EURY</name>
<dbReference type="RefSeq" id="WP_256417451.1">
    <property type="nucleotide sequence ID" value="NZ_JANHDL010000002.1"/>
</dbReference>
<dbReference type="EMBL" id="JBHUDB010000001">
    <property type="protein sequence ID" value="MFD1569629.1"/>
    <property type="molecule type" value="Genomic_DNA"/>
</dbReference>
<gene>
    <name evidence="1" type="ORF">ACFR9T_03335</name>
</gene>
<protein>
    <submittedName>
        <fullName evidence="1">Uncharacterized protein</fullName>
    </submittedName>
</protein>
<accession>A0ABD6BYD7</accession>
<dbReference type="Proteomes" id="UP001597185">
    <property type="component" value="Unassembled WGS sequence"/>
</dbReference>
<dbReference type="AlphaFoldDB" id="A0ABD6BYD7"/>
<keyword evidence="2" id="KW-1185">Reference proteome</keyword>
<sequence>MDDVPTDHGIPGPSTLSVSRADSGGIALSAAARIDPFIWAANSVPIRR</sequence>
<evidence type="ECO:0000313" key="1">
    <source>
        <dbReference type="EMBL" id="MFD1569629.1"/>
    </source>
</evidence>